<evidence type="ECO:0000313" key="11">
    <source>
        <dbReference type="Proteomes" id="UP000199708"/>
    </source>
</evidence>
<dbReference type="PROSITE" id="PS50893">
    <property type="entry name" value="ABC_TRANSPORTER_2"/>
    <property type="match status" value="1"/>
</dbReference>
<dbReference type="InterPro" id="IPR039421">
    <property type="entry name" value="Type_1_exporter"/>
</dbReference>
<keyword evidence="3" id="KW-0547">Nucleotide-binding</keyword>
<keyword evidence="5 7" id="KW-1133">Transmembrane helix</keyword>
<protein>
    <submittedName>
        <fullName evidence="10">ATP-binding cassette, subfamily B</fullName>
    </submittedName>
</protein>
<accession>A0A1G7UBC6</accession>
<dbReference type="PANTHER" id="PTHR24221:SF397">
    <property type="entry name" value="ABC TRANSPORTER, ATP-BINDING TRANSMEMBRANE PROTEIN"/>
    <property type="match status" value="1"/>
</dbReference>
<dbReference type="GO" id="GO:0005524">
    <property type="term" value="F:ATP binding"/>
    <property type="evidence" value="ECO:0007669"/>
    <property type="project" value="UniProtKB-KW"/>
</dbReference>
<keyword evidence="4 10" id="KW-0067">ATP-binding</keyword>
<evidence type="ECO:0000256" key="6">
    <source>
        <dbReference type="ARBA" id="ARBA00023136"/>
    </source>
</evidence>
<dbReference type="GO" id="GO:0140359">
    <property type="term" value="F:ABC-type transporter activity"/>
    <property type="evidence" value="ECO:0007669"/>
    <property type="project" value="InterPro"/>
</dbReference>
<dbReference type="PROSITE" id="PS00211">
    <property type="entry name" value="ABC_TRANSPORTER_1"/>
    <property type="match status" value="1"/>
</dbReference>
<dbReference type="RefSeq" id="WP_168427192.1">
    <property type="nucleotide sequence ID" value="NZ_FNCK01000009.1"/>
</dbReference>
<dbReference type="SUPFAM" id="SSF52540">
    <property type="entry name" value="P-loop containing nucleoside triphosphate hydrolases"/>
    <property type="match status" value="1"/>
</dbReference>
<dbReference type="SUPFAM" id="SSF90123">
    <property type="entry name" value="ABC transporter transmembrane region"/>
    <property type="match status" value="1"/>
</dbReference>
<keyword evidence="11" id="KW-1185">Reference proteome</keyword>
<dbReference type="STRING" id="120956.SAMN05421791_10924"/>
<feature type="transmembrane region" description="Helical" evidence="7">
    <location>
        <begin position="26"/>
        <end position="44"/>
    </location>
</feature>
<gene>
    <name evidence="10" type="ORF">SAMN05421791_10924</name>
</gene>
<reference evidence="10 11" key="1">
    <citation type="submission" date="2016-10" db="EMBL/GenBank/DDBJ databases">
        <authorList>
            <person name="de Groot N.N."/>
        </authorList>
    </citation>
    <scope>NUCLEOTIDE SEQUENCE [LARGE SCALE GENOMIC DNA]</scope>
    <source>
        <strain evidence="10 11">ATCC BAA-466</strain>
    </source>
</reference>
<comment type="subcellular location">
    <subcellularLocation>
        <location evidence="1">Cell membrane</location>
        <topology evidence="1">Multi-pass membrane protein</topology>
    </subcellularLocation>
</comment>
<evidence type="ECO:0000256" key="2">
    <source>
        <dbReference type="ARBA" id="ARBA00022692"/>
    </source>
</evidence>
<dbReference type="Proteomes" id="UP000199708">
    <property type="component" value="Unassembled WGS sequence"/>
</dbReference>
<evidence type="ECO:0000256" key="1">
    <source>
        <dbReference type="ARBA" id="ARBA00004651"/>
    </source>
</evidence>
<keyword evidence="2 7" id="KW-0812">Transmembrane</keyword>
<organism evidence="10 11">
    <name type="scientific">Facklamia miroungae</name>
    <dbReference type="NCBI Taxonomy" id="120956"/>
    <lineage>
        <taxon>Bacteria</taxon>
        <taxon>Bacillati</taxon>
        <taxon>Bacillota</taxon>
        <taxon>Bacilli</taxon>
        <taxon>Lactobacillales</taxon>
        <taxon>Aerococcaceae</taxon>
        <taxon>Facklamia</taxon>
    </lineage>
</organism>
<evidence type="ECO:0000256" key="4">
    <source>
        <dbReference type="ARBA" id="ARBA00022840"/>
    </source>
</evidence>
<name>A0A1G7UBC6_9LACT</name>
<feature type="transmembrane region" description="Helical" evidence="7">
    <location>
        <begin position="272"/>
        <end position="297"/>
    </location>
</feature>
<dbReference type="PROSITE" id="PS50929">
    <property type="entry name" value="ABC_TM1F"/>
    <property type="match status" value="1"/>
</dbReference>
<dbReference type="InterPro" id="IPR011527">
    <property type="entry name" value="ABC1_TM_dom"/>
</dbReference>
<evidence type="ECO:0000259" key="8">
    <source>
        <dbReference type="PROSITE" id="PS50893"/>
    </source>
</evidence>
<evidence type="ECO:0000256" key="7">
    <source>
        <dbReference type="SAM" id="Phobius"/>
    </source>
</evidence>
<dbReference type="GO" id="GO:0016887">
    <property type="term" value="F:ATP hydrolysis activity"/>
    <property type="evidence" value="ECO:0007669"/>
    <property type="project" value="InterPro"/>
</dbReference>
<dbReference type="InterPro" id="IPR036640">
    <property type="entry name" value="ABC1_TM_sf"/>
</dbReference>
<dbReference type="InterPro" id="IPR003439">
    <property type="entry name" value="ABC_transporter-like_ATP-bd"/>
</dbReference>
<feature type="transmembrane region" description="Helical" evidence="7">
    <location>
        <begin position="240"/>
        <end position="266"/>
    </location>
</feature>
<dbReference type="GO" id="GO:0034040">
    <property type="term" value="F:ATPase-coupled lipid transmembrane transporter activity"/>
    <property type="evidence" value="ECO:0007669"/>
    <property type="project" value="TreeGrafter"/>
</dbReference>
<feature type="transmembrane region" description="Helical" evidence="7">
    <location>
        <begin position="56"/>
        <end position="73"/>
    </location>
</feature>
<dbReference type="Pfam" id="PF00005">
    <property type="entry name" value="ABC_tran"/>
    <property type="match status" value="1"/>
</dbReference>
<dbReference type="Gene3D" id="3.40.50.300">
    <property type="entry name" value="P-loop containing nucleotide triphosphate hydrolases"/>
    <property type="match status" value="1"/>
</dbReference>
<evidence type="ECO:0000313" key="10">
    <source>
        <dbReference type="EMBL" id="SDG44678.1"/>
    </source>
</evidence>
<dbReference type="SMART" id="SM00382">
    <property type="entry name" value="AAA"/>
    <property type="match status" value="1"/>
</dbReference>
<sequence>MKEYIMDKLKLTESGATGVIQSTVSFVFYYLSFLFPMMVLMLFANGVLEGTIKKPSLFTIVLFLILIIMYFIINKNYQVTYNETYKESANLRIEIANFLRKMPLSYFSKHDLSDLAQTIMQDVAQVEHALAHAIGNYIGFVLYFALMSVMMLSGNWKMGLSIIGPVLLAVGVIFATKKMQISFRTKHFEALRKISEDFQTTIEMNQEIKSYGLKDSTRKEIQKSLIESEKLQWKSELIQVIPLSLAQYIGILPIGFCIFVGVNLLLTNEISMLYFLGYLIAAAKISGGVLGLASYLGEIFYLDVRIKRIGEIKEHSIQEGKEIPLTNFDIELSNVSFGYDEDQTVINGLSFTVNQGEVTALIGPSGCGKTTILRLISRLYDYDTGSISIGDHDIKNIDTEHLFKYISIVFQDVILFNTSVMENIRIGNVKATNDEVKKAAKEAGCEDFIQNLPDGYDTFIGENGSKLSGGERQRLSIARAILKDTPIIILDEIAASLDVENELNIQGSLNKLIKDKTVIVISHRLKSIENVDKIVVLDQGRVNAVGKHEDLLKKSELYRTMIEKSLITEGHRY</sequence>
<dbReference type="AlphaFoldDB" id="A0A1G7UBC6"/>
<feature type="transmembrane region" description="Helical" evidence="7">
    <location>
        <begin position="158"/>
        <end position="176"/>
    </location>
</feature>
<dbReference type="InterPro" id="IPR027417">
    <property type="entry name" value="P-loop_NTPase"/>
</dbReference>
<dbReference type="EMBL" id="FNCK01000009">
    <property type="protein sequence ID" value="SDG44678.1"/>
    <property type="molecule type" value="Genomic_DNA"/>
</dbReference>
<dbReference type="FunFam" id="3.40.50.300:FF:001443">
    <property type="entry name" value="ABC transporter, ATP-binding protein"/>
    <property type="match status" value="1"/>
</dbReference>
<keyword evidence="6 7" id="KW-0472">Membrane</keyword>
<dbReference type="InterPro" id="IPR003593">
    <property type="entry name" value="AAA+_ATPase"/>
</dbReference>
<proteinExistence type="predicted"/>
<feature type="transmembrane region" description="Helical" evidence="7">
    <location>
        <begin position="129"/>
        <end position="152"/>
    </location>
</feature>
<feature type="domain" description="ABC transporter" evidence="8">
    <location>
        <begin position="330"/>
        <end position="564"/>
    </location>
</feature>
<evidence type="ECO:0000256" key="3">
    <source>
        <dbReference type="ARBA" id="ARBA00022741"/>
    </source>
</evidence>
<feature type="domain" description="ABC transmembrane type-1" evidence="9">
    <location>
        <begin position="20"/>
        <end position="299"/>
    </location>
</feature>
<dbReference type="Pfam" id="PF00664">
    <property type="entry name" value="ABC_membrane"/>
    <property type="match status" value="1"/>
</dbReference>
<dbReference type="InterPro" id="IPR017871">
    <property type="entry name" value="ABC_transporter-like_CS"/>
</dbReference>
<dbReference type="GO" id="GO:0005886">
    <property type="term" value="C:plasma membrane"/>
    <property type="evidence" value="ECO:0007669"/>
    <property type="project" value="UniProtKB-SubCell"/>
</dbReference>
<dbReference type="PANTHER" id="PTHR24221">
    <property type="entry name" value="ATP-BINDING CASSETTE SUB-FAMILY B"/>
    <property type="match status" value="1"/>
</dbReference>
<evidence type="ECO:0000259" key="9">
    <source>
        <dbReference type="PROSITE" id="PS50929"/>
    </source>
</evidence>
<dbReference type="Gene3D" id="1.20.1560.10">
    <property type="entry name" value="ABC transporter type 1, transmembrane domain"/>
    <property type="match status" value="1"/>
</dbReference>
<evidence type="ECO:0000256" key="5">
    <source>
        <dbReference type="ARBA" id="ARBA00022989"/>
    </source>
</evidence>